<dbReference type="SUPFAM" id="SSF52172">
    <property type="entry name" value="CheY-like"/>
    <property type="match status" value="1"/>
</dbReference>
<dbReference type="InterPro" id="IPR039420">
    <property type="entry name" value="WalR-like"/>
</dbReference>
<evidence type="ECO:0000256" key="6">
    <source>
        <dbReference type="ARBA" id="ARBA00023125"/>
    </source>
</evidence>
<dbReference type="eggNOG" id="COG0745">
    <property type="taxonomic scope" value="Bacteria"/>
</dbReference>
<proteinExistence type="predicted"/>
<feature type="domain" description="OmpR/PhoB-type" evidence="11">
    <location>
        <begin position="153"/>
        <end position="252"/>
    </location>
</feature>
<evidence type="ECO:0000256" key="4">
    <source>
        <dbReference type="ARBA" id="ARBA00023012"/>
    </source>
</evidence>
<keyword evidence="6 9" id="KW-0238">DNA-binding</keyword>
<dbReference type="GO" id="GO:0000156">
    <property type="term" value="F:phosphorelay response regulator activity"/>
    <property type="evidence" value="ECO:0007669"/>
    <property type="project" value="TreeGrafter"/>
</dbReference>
<dbReference type="CDD" id="cd17623">
    <property type="entry name" value="REC_OmpR_CpxR"/>
    <property type="match status" value="1"/>
</dbReference>
<dbReference type="OrthoDB" id="368799at2"/>
<dbReference type="SMART" id="SM00862">
    <property type="entry name" value="Trans_reg_C"/>
    <property type="match status" value="1"/>
</dbReference>
<organism evidence="12">
    <name type="scientific">Nitratidesulfovibrio vulgaris (strain DSM 19637 / Miyazaki F)</name>
    <name type="common">Desulfovibrio vulgaris</name>
    <dbReference type="NCBI Taxonomy" id="883"/>
    <lineage>
        <taxon>Bacteria</taxon>
        <taxon>Pseudomonadati</taxon>
        <taxon>Thermodesulfobacteriota</taxon>
        <taxon>Desulfovibrionia</taxon>
        <taxon>Desulfovibrionales</taxon>
        <taxon>Desulfovibrionaceae</taxon>
        <taxon>Nitratidesulfovibrio</taxon>
    </lineage>
</organism>
<protein>
    <submittedName>
        <fullName evidence="12">Two component transcriptional regulator, winged helix family</fullName>
    </submittedName>
</protein>
<evidence type="ECO:0000256" key="5">
    <source>
        <dbReference type="ARBA" id="ARBA00023015"/>
    </source>
</evidence>
<evidence type="ECO:0000256" key="9">
    <source>
        <dbReference type="PROSITE-ProRule" id="PRU01091"/>
    </source>
</evidence>
<keyword evidence="4" id="KW-0902">Two-component regulatory system</keyword>
<dbReference type="SMART" id="SM00448">
    <property type="entry name" value="REC"/>
    <property type="match status" value="1"/>
</dbReference>
<dbReference type="CDD" id="cd00383">
    <property type="entry name" value="trans_reg_C"/>
    <property type="match status" value="1"/>
</dbReference>
<dbReference type="PROSITE" id="PS51755">
    <property type="entry name" value="OMPR_PHOB"/>
    <property type="match status" value="1"/>
</dbReference>
<dbReference type="PANTHER" id="PTHR48111">
    <property type="entry name" value="REGULATOR OF RPOS"/>
    <property type="match status" value="1"/>
</dbReference>
<keyword evidence="7" id="KW-0804">Transcription</keyword>
<name>B8DS33_NITV9</name>
<evidence type="ECO:0000256" key="7">
    <source>
        <dbReference type="ARBA" id="ARBA00023163"/>
    </source>
</evidence>
<sequence length="278" mass="29089">MDRVLLIDDDKELCALLTEYLAPEGLAVEPCHTGGQGLARALSGDYDAALLDVALPDASGFDVLGTIRSRSALPVLMLTGRGDDVDRIVGLEMGADDYVPKPFVPRELLARLRAVLRRTRVHGMGAAAGMAGAGTGAGSGGVGCIGGVGPYRKRNLSFGGITVDRSARTALRDGAPLPLTPVEYAILVLLLEAEGATVARDDISRGVLGREILPFDRSIDVHVSNLRKKLGPCDDGQPRVGTVRGSGYYFRVSPTESTFGGLDAAEPRLGTGHENVAG</sequence>
<dbReference type="Pfam" id="PF00072">
    <property type="entry name" value="Response_reg"/>
    <property type="match status" value="1"/>
</dbReference>
<feature type="DNA-binding region" description="OmpR/PhoB-type" evidence="9">
    <location>
        <begin position="153"/>
        <end position="252"/>
    </location>
</feature>
<feature type="modified residue" description="4-aspartylphosphate" evidence="8">
    <location>
        <position position="52"/>
    </location>
</feature>
<dbReference type="KEGG" id="dvm:DvMF_1624"/>
<comment type="subcellular location">
    <subcellularLocation>
        <location evidence="1">Cytoplasm</location>
    </subcellularLocation>
</comment>
<dbReference type="PANTHER" id="PTHR48111:SF39">
    <property type="entry name" value="TRANSCRIPTIONAL REGULATORY PROTEIN CPXR"/>
    <property type="match status" value="1"/>
</dbReference>
<dbReference type="GO" id="GO:0000976">
    <property type="term" value="F:transcription cis-regulatory region binding"/>
    <property type="evidence" value="ECO:0007669"/>
    <property type="project" value="TreeGrafter"/>
</dbReference>
<keyword evidence="3 8" id="KW-0597">Phosphoprotein</keyword>
<dbReference type="HOGENOM" id="CLU_000445_30_4_7"/>
<evidence type="ECO:0000256" key="1">
    <source>
        <dbReference type="ARBA" id="ARBA00004496"/>
    </source>
</evidence>
<evidence type="ECO:0000256" key="2">
    <source>
        <dbReference type="ARBA" id="ARBA00022490"/>
    </source>
</evidence>
<evidence type="ECO:0000259" key="10">
    <source>
        <dbReference type="PROSITE" id="PS50110"/>
    </source>
</evidence>
<dbReference type="AlphaFoldDB" id="B8DS33"/>
<dbReference type="PROSITE" id="PS50110">
    <property type="entry name" value="RESPONSE_REGULATORY"/>
    <property type="match status" value="1"/>
</dbReference>
<dbReference type="InterPro" id="IPR036388">
    <property type="entry name" value="WH-like_DNA-bd_sf"/>
</dbReference>
<keyword evidence="5" id="KW-0805">Transcription regulation</keyword>
<dbReference type="STRING" id="883.DvMF_1624"/>
<dbReference type="GO" id="GO:0032993">
    <property type="term" value="C:protein-DNA complex"/>
    <property type="evidence" value="ECO:0007669"/>
    <property type="project" value="TreeGrafter"/>
</dbReference>
<dbReference type="EMBL" id="CP001197">
    <property type="protein sequence ID" value="ACL08572.1"/>
    <property type="molecule type" value="Genomic_DNA"/>
</dbReference>
<evidence type="ECO:0000256" key="3">
    <source>
        <dbReference type="ARBA" id="ARBA00022553"/>
    </source>
</evidence>
<reference evidence="12" key="1">
    <citation type="submission" date="2008-10" db="EMBL/GenBank/DDBJ databases">
        <title>Complete sequence of Desulfovibrio vulgaris str. 'Miyazaki F'.</title>
        <authorList>
            <person name="Lucas S."/>
            <person name="Copeland A."/>
            <person name="Lapidus A."/>
            <person name="Glavina del Rio T."/>
            <person name="Dalin E."/>
            <person name="Tice H."/>
            <person name="Bruce D."/>
            <person name="Goodwin L."/>
            <person name="Pitluck S."/>
            <person name="Sims D."/>
            <person name="Brettin T."/>
            <person name="Detter J.C."/>
            <person name="Han C."/>
            <person name="Larimer F."/>
            <person name="Land M."/>
            <person name="Hauser L."/>
            <person name="Kyrpides N."/>
            <person name="Mikhailova N."/>
            <person name="Hazen T.C."/>
            <person name="Richardson P."/>
        </authorList>
    </citation>
    <scope>NUCLEOTIDE SEQUENCE</scope>
    <source>
        <strain evidence="12">Miyazaki F</strain>
    </source>
</reference>
<dbReference type="Gene3D" id="3.40.50.2300">
    <property type="match status" value="1"/>
</dbReference>
<dbReference type="InterPro" id="IPR016032">
    <property type="entry name" value="Sig_transdc_resp-reg_C-effctor"/>
</dbReference>
<dbReference type="SUPFAM" id="SSF46894">
    <property type="entry name" value="C-terminal effector domain of the bipartite response regulators"/>
    <property type="match status" value="1"/>
</dbReference>
<dbReference type="GO" id="GO:0005829">
    <property type="term" value="C:cytosol"/>
    <property type="evidence" value="ECO:0007669"/>
    <property type="project" value="TreeGrafter"/>
</dbReference>
<evidence type="ECO:0000256" key="8">
    <source>
        <dbReference type="PROSITE-ProRule" id="PRU00169"/>
    </source>
</evidence>
<dbReference type="InterPro" id="IPR011006">
    <property type="entry name" value="CheY-like_superfamily"/>
</dbReference>
<dbReference type="InterPro" id="IPR001867">
    <property type="entry name" value="OmpR/PhoB-type_DNA-bd"/>
</dbReference>
<dbReference type="Pfam" id="PF00486">
    <property type="entry name" value="Trans_reg_C"/>
    <property type="match status" value="1"/>
</dbReference>
<accession>B8DS33</accession>
<dbReference type="GO" id="GO:0006355">
    <property type="term" value="P:regulation of DNA-templated transcription"/>
    <property type="evidence" value="ECO:0007669"/>
    <property type="project" value="InterPro"/>
</dbReference>
<dbReference type="Gene3D" id="1.10.10.10">
    <property type="entry name" value="Winged helix-like DNA-binding domain superfamily/Winged helix DNA-binding domain"/>
    <property type="match status" value="1"/>
</dbReference>
<evidence type="ECO:0000313" key="12">
    <source>
        <dbReference type="EMBL" id="ACL08572.1"/>
    </source>
</evidence>
<dbReference type="InterPro" id="IPR058124">
    <property type="entry name" value="CpxR-like_REC"/>
</dbReference>
<dbReference type="InterPro" id="IPR001789">
    <property type="entry name" value="Sig_transdc_resp-reg_receiver"/>
</dbReference>
<keyword evidence="2" id="KW-0963">Cytoplasm</keyword>
<gene>
    <name evidence="12" type="ordered locus">DvMF_1624</name>
</gene>
<feature type="domain" description="Response regulatory" evidence="10">
    <location>
        <begin position="3"/>
        <end position="116"/>
    </location>
</feature>
<evidence type="ECO:0000259" key="11">
    <source>
        <dbReference type="PROSITE" id="PS51755"/>
    </source>
</evidence>